<comment type="caution">
    <text evidence="1">The sequence shown here is derived from an EMBL/GenBank/DDBJ whole genome shotgun (WGS) entry which is preliminary data.</text>
</comment>
<gene>
    <name evidence="1" type="ORF">NQU54_07770</name>
</gene>
<name>A0A9X2LVQ3_STRMQ</name>
<dbReference type="Proteomes" id="UP001142400">
    <property type="component" value="Unassembled WGS sequence"/>
</dbReference>
<sequence length="34" mass="3693">MSLNYEVRVVNLDSAVETPVHPVRSRVIGGAVMP</sequence>
<dbReference type="EMBL" id="JANIIC010000006">
    <property type="protein sequence ID" value="MCQ8828979.1"/>
    <property type="molecule type" value="Genomic_DNA"/>
</dbReference>
<accession>A0A9X2LVQ3</accession>
<evidence type="ECO:0000313" key="2">
    <source>
        <dbReference type="Proteomes" id="UP001142400"/>
    </source>
</evidence>
<keyword evidence="2" id="KW-1185">Reference proteome</keyword>
<organism evidence="1 2">
    <name type="scientific">Streptomyces malaysiensis subsp. samsunensis</name>
    <dbReference type="NCBI Taxonomy" id="459658"/>
    <lineage>
        <taxon>Bacteria</taxon>
        <taxon>Bacillati</taxon>
        <taxon>Actinomycetota</taxon>
        <taxon>Actinomycetes</taxon>
        <taxon>Kitasatosporales</taxon>
        <taxon>Streptomycetaceae</taxon>
        <taxon>Streptomyces</taxon>
        <taxon>Streptomyces violaceusniger group</taxon>
    </lineage>
</organism>
<proteinExistence type="predicted"/>
<reference evidence="1" key="1">
    <citation type="submission" date="2022-06" db="EMBL/GenBank/DDBJ databases">
        <title>WGS of actinobacteria.</title>
        <authorList>
            <person name="Thawai C."/>
        </authorList>
    </citation>
    <scope>NUCLEOTIDE SEQUENCE</scope>
    <source>
        <strain evidence="1">DSM 42010</strain>
    </source>
</reference>
<protein>
    <submittedName>
        <fullName evidence="1">Uncharacterized protein</fullName>
    </submittedName>
</protein>
<evidence type="ECO:0000313" key="1">
    <source>
        <dbReference type="EMBL" id="MCQ8828979.1"/>
    </source>
</evidence>
<dbReference type="AlphaFoldDB" id="A0A9X2LVQ3"/>